<dbReference type="SUPFAM" id="SSF55961">
    <property type="entry name" value="Bet v1-like"/>
    <property type="match status" value="1"/>
</dbReference>
<dbReference type="OrthoDB" id="8117292at2"/>
<reference evidence="3 4" key="1">
    <citation type="submission" date="2018-11" db="EMBL/GenBank/DDBJ databases">
        <title>YIM 102482-1 draft genome.</title>
        <authorList>
            <person name="Li G."/>
            <person name="Jiang Y."/>
        </authorList>
    </citation>
    <scope>NUCLEOTIDE SEQUENCE [LARGE SCALE GENOMIC DNA]</scope>
    <source>
        <strain evidence="3 4">YIM 102482-1</strain>
    </source>
</reference>
<dbReference type="RefSeq" id="WP_124971545.1">
    <property type="nucleotide sequence ID" value="NZ_RQVS01000006.1"/>
</dbReference>
<evidence type="ECO:0000313" key="4">
    <source>
        <dbReference type="Proteomes" id="UP000274391"/>
    </source>
</evidence>
<dbReference type="Pfam" id="PF08327">
    <property type="entry name" value="AHSA1"/>
    <property type="match status" value="1"/>
</dbReference>
<sequence>MPEVHSSMQRFGENLSIELTVESNLARTEIWPALTEPAQISRWLGHTTIPLDEVGSNYELTYLNGSDHVAKGEVLVASEPDSLVWSWNFNDGVDTVVRFSLSPRENGGTTFHFTHENVPVADAAADAATWHAQFEFLSRWLLDHIALGAHLRERRVELIPQYEREVELVLDPNSKLHEVPVDTDSLPIATTRSSAWA</sequence>
<proteinExistence type="inferred from homology"/>
<dbReference type="InterPro" id="IPR013538">
    <property type="entry name" value="ASHA1/2-like_C"/>
</dbReference>
<dbReference type="AlphaFoldDB" id="A0A3P3W2D3"/>
<name>A0A3P3W2D3_9MICO</name>
<feature type="domain" description="Activator of Hsp90 ATPase homologue 1/2-like C-terminal" evidence="2">
    <location>
        <begin position="27"/>
        <end position="138"/>
    </location>
</feature>
<dbReference type="EMBL" id="RQVS01000006">
    <property type="protein sequence ID" value="RRJ86983.1"/>
    <property type="molecule type" value="Genomic_DNA"/>
</dbReference>
<dbReference type="Proteomes" id="UP000274391">
    <property type="component" value="Unassembled WGS sequence"/>
</dbReference>
<comment type="similarity">
    <text evidence="1">Belongs to the AHA1 family.</text>
</comment>
<organism evidence="3 4">
    <name type="scientific">Gulosibacter macacae</name>
    <dbReference type="NCBI Taxonomy" id="2488791"/>
    <lineage>
        <taxon>Bacteria</taxon>
        <taxon>Bacillati</taxon>
        <taxon>Actinomycetota</taxon>
        <taxon>Actinomycetes</taxon>
        <taxon>Micrococcales</taxon>
        <taxon>Microbacteriaceae</taxon>
        <taxon>Gulosibacter</taxon>
    </lineage>
</organism>
<accession>A0A3P3W2D3</accession>
<dbReference type="Gene3D" id="3.30.530.20">
    <property type="match status" value="1"/>
</dbReference>
<dbReference type="InterPro" id="IPR023393">
    <property type="entry name" value="START-like_dom_sf"/>
</dbReference>
<gene>
    <name evidence="3" type="ORF">EG850_06150</name>
</gene>
<evidence type="ECO:0000259" key="2">
    <source>
        <dbReference type="Pfam" id="PF08327"/>
    </source>
</evidence>
<dbReference type="CDD" id="cd07814">
    <property type="entry name" value="SRPBCC_CalC_Aha1-like"/>
    <property type="match status" value="1"/>
</dbReference>
<protein>
    <submittedName>
        <fullName evidence="3">SRPBCC domain-containing protein</fullName>
    </submittedName>
</protein>
<evidence type="ECO:0000313" key="3">
    <source>
        <dbReference type="EMBL" id="RRJ86983.1"/>
    </source>
</evidence>
<evidence type="ECO:0000256" key="1">
    <source>
        <dbReference type="ARBA" id="ARBA00006817"/>
    </source>
</evidence>
<comment type="caution">
    <text evidence="3">The sequence shown here is derived from an EMBL/GenBank/DDBJ whole genome shotgun (WGS) entry which is preliminary data.</text>
</comment>
<keyword evidence="4" id="KW-1185">Reference proteome</keyword>